<dbReference type="PANTHER" id="PTHR11129:SF1">
    <property type="entry name" value="PROTEIN FARNESYLTRANSFERASE_GERANYLGERANYLTRANSFERASE TYPE-1 SUBUNIT ALPHA"/>
    <property type="match status" value="1"/>
</dbReference>
<evidence type="ECO:0000256" key="3">
    <source>
        <dbReference type="ARBA" id="ARBA00012700"/>
    </source>
</evidence>
<organism evidence="14 15">
    <name type="scientific">Babesia microti (strain RI)</name>
    <dbReference type="NCBI Taxonomy" id="1133968"/>
    <lineage>
        <taxon>Eukaryota</taxon>
        <taxon>Sar</taxon>
        <taxon>Alveolata</taxon>
        <taxon>Apicomplexa</taxon>
        <taxon>Aconoidasida</taxon>
        <taxon>Piroplasmida</taxon>
        <taxon>Babesiidae</taxon>
        <taxon>Babesia</taxon>
    </lineage>
</organism>
<evidence type="ECO:0000313" key="15">
    <source>
        <dbReference type="Proteomes" id="UP000002899"/>
    </source>
</evidence>
<dbReference type="SUPFAM" id="SSF48439">
    <property type="entry name" value="Protein prenylyltransferase"/>
    <property type="match status" value="1"/>
</dbReference>
<dbReference type="GO" id="GO:0005965">
    <property type="term" value="C:protein farnesyltransferase complex"/>
    <property type="evidence" value="ECO:0007669"/>
    <property type="project" value="TreeGrafter"/>
</dbReference>
<evidence type="ECO:0000256" key="1">
    <source>
        <dbReference type="ARBA" id="ARBA00001946"/>
    </source>
</evidence>
<sequence>MVNKLYVSESLSESDFSEGVVVTVKSSDYTFPPPKPEFPDTCLIFEHNYQDILECANSSFPNIKKSYEDKRALDIIYYMNKHEEYTSRGLLPSEYILIKNPAHYSVWVFREKVLDSIPSFSLHDEMEFCRKIAYYNLKTFQVWNHRKWLVSRGYDPLCELEYTRLEIMVDTKNYILWAYRQWLITDYFTDNIDVLDKELSLTTLVLENDPLNNSMWVYRMFIITMVERDLSTELDFCSKLVGVDDVITDYLSEIIAKLDKDVVSNWLNSNRDKKDMYKLIANIA</sequence>
<accession>I7IG97</accession>
<dbReference type="GO" id="GO:0004660">
    <property type="term" value="F:protein farnesyltransferase activity"/>
    <property type="evidence" value="ECO:0007669"/>
    <property type="project" value="UniProtKB-EC"/>
</dbReference>
<dbReference type="Proteomes" id="UP000002899">
    <property type="component" value="Chromosome II"/>
</dbReference>
<dbReference type="Pfam" id="PF01239">
    <property type="entry name" value="PPTA"/>
    <property type="match status" value="3"/>
</dbReference>
<reference evidence="14 15" key="1">
    <citation type="journal article" date="2012" name="Nucleic Acids Res.">
        <title>Sequencing of the smallest Apicomplexan genome from the human pathogen Babesia microti.</title>
        <authorList>
            <person name="Cornillot E."/>
            <person name="Hadj-Kaddour K."/>
            <person name="Dassouli A."/>
            <person name="Noel B."/>
            <person name="Ranwez V."/>
            <person name="Vacherie B."/>
            <person name="Augagneur Y."/>
            <person name="Bres V."/>
            <person name="Duclos A."/>
            <person name="Randazzo S."/>
            <person name="Carcy B."/>
            <person name="Debierre-Grockiego F."/>
            <person name="Delbecq S."/>
            <person name="Moubri-Menage K."/>
            <person name="Shams-Eldin H."/>
            <person name="Usmani-Brown S."/>
            <person name="Bringaud F."/>
            <person name="Wincker P."/>
            <person name="Vivares C.P."/>
            <person name="Schwarz R.T."/>
            <person name="Schetters T.P."/>
            <person name="Krause P.J."/>
            <person name="Gorenflot A."/>
            <person name="Berry V."/>
            <person name="Barbe V."/>
            <person name="Ben Mamoun C."/>
        </authorList>
    </citation>
    <scope>NUCLEOTIDE SEQUENCE [LARGE SCALE GENOMIC DNA]</scope>
    <source>
        <strain evidence="14 15">RI</strain>
    </source>
</reference>
<name>I7IG97_BABMR</name>
<evidence type="ECO:0000256" key="11">
    <source>
        <dbReference type="ARBA" id="ARBA00042436"/>
    </source>
</evidence>
<dbReference type="RefSeq" id="XP_012648090.1">
    <property type="nucleotide sequence ID" value="XM_012792636.1"/>
</dbReference>
<dbReference type="AlphaFoldDB" id="I7IG97"/>
<keyword evidence="6 14" id="KW-0808">Transferase</keyword>
<comment type="cofactor">
    <cofactor evidence="1">
        <name>Mg(2+)</name>
        <dbReference type="ChEBI" id="CHEBI:18420"/>
    </cofactor>
</comment>
<evidence type="ECO:0000256" key="10">
    <source>
        <dbReference type="ARBA" id="ARBA00041392"/>
    </source>
</evidence>
<reference evidence="14 15" key="3">
    <citation type="journal article" date="2016" name="Sci. Rep.">
        <title>Genome-wide diversity and gene expression profiling of Babesia microti isolates identify polymorphic genes that mediate host-pathogen interactions.</title>
        <authorList>
            <person name="Silva J.C."/>
            <person name="Cornillot E."/>
            <person name="McCracken C."/>
            <person name="Usmani-Brown S."/>
            <person name="Dwivedi A."/>
            <person name="Ifeonu O.O."/>
            <person name="Crabtree J."/>
            <person name="Gotia H.T."/>
            <person name="Virji A.Z."/>
            <person name="Reynes C."/>
            <person name="Colinge J."/>
            <person name="Kumar V."/>
            <person name="Lawres L."/>
            <person name="Pazzi J.E."/>
            <person name="Pablo J.V."/>
            <person name="Hung C."/>
            <person name="Brancato J."/>
            <person name="Kumari P."/>
            <person name="Orvis J."/>
            <person name="Tretina K."/>
            <person name="Chibucos M."/>
            <person name="Ott S."/>
            <person name="Sadzewicz L."/>
            <person name="Sengamalay N."/>
            <person name="Shetty A.C."/>
            <person name="Su Q."/>
            <person name="Tallon L."/>
            <person name="Fraser C.M."/>
            <person name="Frutos R."/>
            <person name="Molina D.M."/>
            <person name="Krause P.J."/>
            <person name="Ben Mamoun C."/>
        </authorList>
    </citation>
    <scope>NUCLEOTIDE SEQUENCE [LARGE SCALE GENOMIC DNA]</scope>
    <source>
        <strain evidence="14 15">RI</strain>
    </source>
</reference>
<dbReference type="PANTHER" id="PTHR11129">
    <property type="entry name" value="PROTEIN FARNESYLTRANSFERASE ALPHA SUBUNIT/RAB GERANYLGERANYL TRANSFERASE ALPHA SUBUNIT"/>
    <property type="match status" value="1"/>
</dbReference>
<evidence type="ECO:0000256" key="13">
    <source>
        <dbReference type="ARBA" id="ARBA00043219"/>
    </source>
</evidence>
<reference evidence="14 15" key="2">
    <citation type="journal article" date="2013" name="PLoS ONE">
        <title>Whole genome mapping and re-organization of the nuclear and mitochondrial genomes of Babesia microti isolates.</title>
        <authorList>
            <person name="Cornillot E."/>
            <person name="Dassouli A."/>
            <person name="Garg A."/>
            <person name="Pachikara N."/>
            <person name="Randazzo S."/>
            <person name="Depoix D."/>
            <person name="Carcy B."/>
            <person name="Delbecq S."/>
            <person name="Frutos R."/>
            <person name="Silva J.C."/>
            <person name="Sutton R."/>
            <person name="Krause P.J."/>
            <person name="Mamoun C.B."/>
        </authorList>
    </citation>
    <scope>NUCLEOTIDE SEQUENCE [LARGE SCALE GENOMIC DNA]</scope>
    <source>
        <strain evidence="14 15">RI</strain>
    </source>
</reference>
<protein>
    <recommendedName>
        <fullName evidence="9">Protein farnesyltransferase/geranylgeranyltransferase type-1 subunit alpha</fullName>
        <ecNumber evidence="4">2.5.1.58</ecNumber>
        <ecNumber evidence="3">2.5.1.59</ecNumber>
    </recommendedName>
    <alternativeName>
        <fullName evidence="12">CAAX farnesyltransferase subunit alpha</fullName>
    </alternativeName>
    <alternativeName>
        <fullName evidence="11">FTase-alpha</fullName>
    </alternativeName>
    <alternativeName>
        <fullName evidence="10">Ras proteins prenyltransferase subunit alpha</fullName>
    </alternativeName>
    <alternativeName>
        <fullName evidence="13">Type I protein geranyl-geranyltransferase subunit alpha</fullName>
    </alternativeName>
</protein>
<dbReference type="PROSITE" id="PS51147">
    <property type="entry name" value="PFTA"/>
    <property type="match status" value="2"/>
</dbReference>
<evidence type="ECO:0000256" key="8">
    <source>
        <dbReference type="ARBA" id="ARBA00022842"/>
    </source>
</evidence>
<dbReference type="VEuPathDB" id="PiroplasmaDB:BMR1_02g01605"/>
<keyword evidence="7" id="KW-0677">Repeat</keyword>
<proteinExistence type="inferred from homology"/>
<dbReference type="GO" id="GO:0004662">
    <property type="term" value="F:CAAX-protein geranylgeranyltransferase activity"/>
    <property type="evidence" value="ECO:0007669"/>
    <property type="project" value="UniProtKB-EC"/>
</dbReference>
<dbReference type="EMBL" id="FO082872">
    <property type="protein sequence ID" value="CCF73481.1"/>
    <property type="molecule type" value="Genomic_DNA"/>
</dbReference>
<dbReference type="KEGG" id="bmic:BMR1_02g01605"/>
<evidence type="ECO:0000256" key="5">
    <source>
        <dbReference type="ARBA" id="ARBA00022602"/>
    </source>
</evidence>
<evidence type="ECO:0000256" key="9">
    <source>
        <dbReference type="ARBA" id="ARBA00040965"/>
    </source>
</evidence>
<gene>
    <name evidence="14" type="ORF">BMR1_02g01605</name>
</gene>
<evidence type="ECO:0000256" key="6">
    <source>
        <dbReference type="ARBA" id="ARBA00022679"/>
    </source>
</evidence>
<dbReference type="GeneID" id="24424107"/>
<dbReference type="GO" id="GO:0005953">
    <property type="term" value="C:CAAX-protein geranylgeranyltransferase complex"/>
    <property type="evidence" value="ECO:0007669"/>
    <property type="project" value="TreeGrafter"/>
</dbReference>
<evidence type="ECO:0000256" key="12">
    <source>
        <dbReference type="ARBA" id="ARBA00043086"/>
    </source>
</evidence>
<evidence type="ECO:0000256" key="7">
    <source>
        <dbReference type="ARBA" id="ARBA00022737"/>
    </source>
</evidence>
<evidence type="ECO:0000256" key="4">
    <source>
        <dbReference type="ARBA" id="ARBA00012702"/>
    </source>
</evidence>
<dbReference type="OrthoDB" id="272289at2759"/>
<evidence type="ECO:0000256" key="2">
    <source>
        <dbReference type="ARBA" id="ARBA00006734"/>
    </source>
</evidence>
<keyword evidence="5" id="KW-0637">Prenyltransferase</keyword>
<dbReference type="EC" id="2.5.1.59" evidence="3"/>
<keyword evidence="15" id="KW-1185">Reference proteome</keyword>
<keyword evidence="8" id="KW-0460">Magnesium</keyword>
<dbReference type="Gene3D" id="1.25.40.120">
    <property type="entry name" value="Protein prenylyltransferase"/>
    <property type="match status" value="1"/>
</dbReference>
<dbReference type="InterPro" id="IPR002088">
    <property type="entry name" value="Prenyl_trans_a"/>
</dbReference>
<dbReference type="EC" id="2.5.1.58" evidence="4"/>
<comment type="similarity">
    <text evidence="2">Belongs to the protein prenyltransferase subunit alpha family.</text>
</comment>
<evidence type="ECO:0000313" key="14">
    <source>
        <dbReference type="EMBL" id="CCF73481.1"/>
    </source>
</evidence>